<evidence type="ECO:0000313" key="5">
    <source>
        <dbReference type="Proteomes" id="UP000515151"/>
    </source>
</evidence>
<dbReference type="PROSITE" id="PS00653">
    <property type="entry name" value="GLYCOSYL_HYDROL_F1_2"/>
    <property type="match status" value="1"/>
</dbReference>
<evidence type="ECO:0000313" key="6">
    <source>
        <dbReference type="RefSeq" id="XP_031402101.1"/>
    </source>
</evidence>
<dbReference type="OrthoDB" id="65569at2759"/>
<evidence type="ECO:0000256" key="3">
    <source>
        <dbReference type="RuleBase" id="RU003690"/>
    </source>
</evidence>
<dbReference type="RefSeq" id="XP_031402101.1">
    <property type="nucleotide sequence ID" value="XM_031546241.1"/>
</dbReference>
<evidence type="ECO:0000256" key="4">
    <source>
        <dbReference type="SAM" id="SignalP"/>
    </source>
</evidence>
<comment type="similarity">
    <text evidence="1 3">Belongs to the glycosyl hydrolase 1 family.</text>
</comment>
<dbReference type="PRINTS" id="PR00131">
    <property type="entry name" value="GLHYDRLASE1"/>
</dbReference>
<keyword evidence="2" id="KW-0378">Hydrolase</keyword>
<dbReference type="PANTHER" id="PTHR10353:SF325">
    <property type="entry name" value="BETA-GLUCOSIDASE 11-LIKE"/>
    <property type="match status" value="1"/>
</dbReference>
<dbReference type="Proteomes" id="UP000515151">
    <property type="component" value="Chromosome 6"/>
</dbReference>
<dbReference type="GeneID" id="116211736"/>
<organism evidence="5 6">
    <name type="scientific">Punica granatum</name>
    <name type="common">Pomegranate</name>
    <dbReference type="NCBI Taxonomy" id="22663"/>
    <lineage>
        <taxon>Eukaryota</taxon>
        <taxon>Viridiplantae</taxon>
        <taxon>Streptophyta</taxon>
        <taxon>Embryophyta</taxon>
        <taxon>Tracheophyta</taxon>
        <taxon>Spermatophyta</taxon>
        <taxon>Magnoliopsida</taxon>
        <taxon>eudicotyledons</taxon>
        <taxon>Gunneridae</taxon>
        <taxon>Pentapetalae</taxon>
        <taxon>rosids</taxon>
        <taxon>malvids</taxon>
        <taxon>Myrtales</taxon>
        <taxon>Lythraceae</taxon>
        <taxon>Punica</taxon>
    </lineage>
</organism>
<reference evidence="5" key="1">
    <citation type="journal article" date="2020" name="Plant Biotechnol. J.">
        <title>The pomegranate (Punica granatum L.) draft genome dissects genetic divergence between soft- and hard-seeded cultivars.</title>
        <authorList>
            <person name="Luo X."/>
            <person name="Li H."/>
            <person name="Wu Z."/>
            <person name="Yao W."/>
            <person name="Zhao P."/>
            <person name="Cao D."/>
            <person name="Yu H."/>
            <person name="Li K."/>
            <person name="Poudel K."/>
            <person name="Zhao D."/>
            <person name="Zhang F."/>
            <person name="Xia X."/>
            <person name="Chen L."/>
            <person name="Wang Q."/>
            <person name="Jing D."/>
            <person name="Cao S."/>
        </authorList>
    </citation>
    <scope>NUCLEOTIDE SEQUENCE [LARGE SCALE GENOMIC DNA]</scope>
    <source>
        <strain evidence="5">cv. Tunisia</strain>
    </source>
</reference>
<accession>A0A6P8E9U8</accession>
<name>A0A6P8E9U8_PUNGR</name>
<dbReference type="GO" id="GO:0008422">
    <property type="term" value="F:beta-glucosidase activity"/>
    <property type="evidence" value="ECO:0007669"/>
    <property type="project" value="TreeGrafter"/>
</dbReference>
<dbReference type="InterPro" id="IPR033132">
    <property type="entry name" value="GH_1_N_CS"/>
</dbReference>
<reference evidence="6" key="2">
    <citation type="submission" date="2025-08" db="UniProtKB">
        <authorList>
            <consortium name="RefSeq"/>
        </authorList>
    </citation>
    <scope>IDENTIFICATION</scope>
    <source>
        <tissue evidence="6">Leaf</tissue>
    </source>
</reference>
<dbReference type="GO" id="GO:0005975">
    <property type="term" value="P:carbohydrate metabolic process"/>
    <property type="evidence" value="ECO:0007669"/>
    <property type="project" value="InterPro"/>
</dbReference>
<protein>
    <submittedName>
        <fullName evidence="6">Beta-glucosidase 11-like isoform X1</fullName>
    </submittedName>
</protein>
<dbReference type="Pfam" id="PF00232">
    <property type="entry name" value="Glyco_hydro_1"/>
    <property type="match status" value="2"/>
</dbReference>
<gene>
    <name evidence="6" type="primary">LOC116211736</name>
</gene>
<dbReference type="InterPro" id="IPR001360">
    <property type="entry name" value="Glyco_hydro_1"/>
</dbReference>
<evidence type="ECO:0000256" key="2">
    <source>
        <dbReference type="ARBA" id="ARBA00022801"/>
    </source>
</evidence>
<dbReference type="SUPFAM" id="SSF51445">
    <property type="entry name" value="(Trans)glycosidases"/>
    <property type="match status" value="1"/>
</dbReference>
<dbReference type="PANTHER" id="PTHR10353">
    <property type="entry name" value="GLYCOSYL HYDROLASE"/>
    <property type="match status" value="1"/>
</dbReference>
<evidence type="ECO:0000256" key="1">
    <source>
        <dbReference type="ARBA" id="ARBA00010838"/>
    </source>
</evidence>
<keyword evidence="4" id="KW-0732">Signal</keyword>
<feature type="signal peptide" evidence="4">
    <location>
        <begin position="1"/>
        <end position="21"/>
    </location>
</feature>
<proteinExistence type="inferred from homology"/>
<feature type="chain" id="PRO_5028118808" evidence="4">
    <location>
        <begin position="22"/>
        <end position="547"/>
    </location>
</feature>
<dbReference type="AlphaFoldDB" id="A0A6P8E9U8"/>
<sequence>MWKLCELLLVWASFLAAEVSGADRHSRHDFPSDFVFGAGTSAYQVEGAANEDGRTPSIFDTYAHSGLTHGANGDVACDQYHKYKEDVQLMVETGLEAYRFSISWSRLIPNGRGPVNPKGLQYYNHLIDELISHGVQPHVTLHHADLPQALEDEYGGWINRKIVKDFTVYAEVCFREFGDRIRHWTTFNEANVFVLAGYDSGILPPQRCSFPFGLVNCSQGNSSIEPYLAAHNILLAHASAARTYKNIYQAKNMLTYQSKQVPELQNFYACIEEIVISLFLFLMQERQKGYIGFNIFAYHFSPFTNSTEDIIATQRAYDFYFGWLADPLVYGDYPETMKKNAGPRIPSFTPLESKLVKGSFDFLGINFYDAVKVMDNSRSLDVTLRDYQADTALELKFQQKNSSLFELKPWALQGVLEYIKQTYGNPPIYIHENGQMMPRNATLEDVPRVELLQGYIGALLDSLRNGSNARGYFTWSFMDVFELLDGYDSGFGLYYVDLDDPDLKRYPKHSAHWYSQFLKGGRVDLGSESSIELRQNLTTISPSTVIE</sequence>
<dbReference type="InterPro" id="IPR017853">
    <property type="entry name" value="GH"/>
</dbReference>
<keyword evidence="5" id="KW-1185">Reference proteome</keyword>
<dbReference type="Gene3D" id="3.20.20.80">
    <property type="entry name" value="Glycosidases"/>
    <property type="match status" value="1"/>
</dbReference>